<evidence type="ECO:0000313" key="2">
    <source>
        <dbReference type="EMBL" id="GGE16029.1"/>
    </source>
</evidence>
<comment type="caution">
    <text evidence="2">The sequence shown here is derived from an EMBL/GenBank/DDBJ whole genome shotgun (WGS) entry which is preliminary data.</text>
</comment>
<dbReference type="Proteomes" id="UP000625210">
    <property type="component" value="Unassembled WGS sequence"/>
</dbReference>
<feature type="transmembrane region" description="Helical" evidence="1">
    <location>
        <begin position="20"/>
        <end position="39"/>
    </location>
</feature>
<keyword evidence="1" id="KW-0812">Transmembrane</keyword>
<dbReference type="AlphaFoldDB" id="A0A8J2VBX5"/>
<protein>
    <submittedName>
        <fullName evidence="2">Uncharacterized protein</fullName>
    </submittedName>
</protein>
<evidence type="ECO:0000313" key="3">
    <source>
        <dbReference type="Proteomes" id="UP000625210"/>
    </source>
</evidence>
<keyword evidence="3" id="KW-1185">Reference proteome</keyword>
<reference evidence="2" key="1">
    <citation type="journal article" date="2014" name="Int. J. Syst. Evol. Microbiol.">
        <title>Complete genome sequence of Corynebacterium casei LMG S-19264T (=DSM 44701T), isolated from a smear-ripened cheese.</title>
        <authorList>
            <consortium name="US DOE Joint Genome Institute (JGI-PGF)"/>
            <person name="Walter F."/>
            <person name="Albersmeier A."/>
            <person name="Kalinowski J."/>
            <person name="Ruckert C."/>
        </authorList>
    </citation>
    <scope>NUCLEOTIDE SEQUENCE</scope>
    <source>
        <strain evidence="2">CGMCC 1.15179</strain>
    </source>
</reference>
<evidence type="ECO:0000256" key="1">
    <source>
        <dbReference type="SAM" id="Phobius"/>
    </source>
</evidence>
<proteinExistence type="predicted"/>
<feature type="transmembrane region" description="Helical" evidence="1">
    <location>
        <begin position="59"/>
        <end position="77"/>
    </location>
</feature>
<keyword evidence="1" id="KW-1133">Transmembrane helix</keyword>
<organism evidence="2 3">
    <name type="scientific">Marinithermofilum abyssi</name>
    <dbReference type="NCBI Taxonomy" id="1571185"/>
    <lineage>
        <taxon>Bacteria</taxon>
        <taxon>Bacillati</taxon>
        <taxon>Bacillota</taxon>
        <taxon>Bacilli</taxon>
        <taxon>Bacillales</taxon>
        <taxon>Thermoactinomycetaceae</taxon>
        <taxon>Marinithermofilum</taxon>
    </lineage>
</organism>
<accession>A0A8J2VBX5</accession>
<gene>
    <name evidence="2" type="ORF">GCM10011571_17060</name>
</gene>
<keyword evidence="1" id="KW-0472">Membrane</keyword>
<sequence length="90" mass="9710">MGTSQFATFLEMLTTPTDVGSMHGILMIGSCIRISFILASDKHNLMIGDGIRKRGQPSCPLLLTFVFGFGHMAAPLVRTGVELGALKEKK</sequence>
<name>A0A8J2VBX5_9BACL</name>
<dbReference type="EMBL" id="BMHQ01000005">
    <property type="protein sequence ID" value="GGE16029.1"/>
    <property type="molecule type" value="Genomic_DNA"/>
</dbReference>
<reference evidence="2" key="2">
    <citation type="submission" date="2020-09" db="EMBL/GenBank/DDBJ databases">
        <authorList>
            <person name="Sun Q."/>
            <person name="Zhou Y."/>
        </authorList>
    </citation>
    <scope>NUCLEOTIDE SEQUENCE</scope>
    <source>
        <strain evidence="2">CGMCC 1.15179</strain>
    </source>
</reference>